<evidence type="ECO:0000256" key="16">
    <source>
        <dbReference type="ARBA" id="ARBA00023159"/>
    </source>
</evidence>
<keyword evidence="5 21" id="KW-0245">EGF-like domain</keyword>
<dbReference type="Pfam" id="PF00066">
    <property type="entry name" value="Notch"/>
    <property type="match status" value="3"/>
</dbReference>
<feature type="domain" description="EGF-like" evidence="24">
    <location>
        <begin position="30"/>
        <end position="65"/>
    </location>
</feature>
<dbReference type="InterPro" id="IPR000800">
    <property type="entry name" value="Notch_dom"/>
</dbReference>
<name>G0NB08_CAEBE</name>
<evidence type="ECO:0000256" key="8">
    <source>
        <dbReference type="ARBA" id="ARBA00022737"/>
    </source>
</evidence>
<feature type="disulfide bond" evidence="21">
    <location>
        <begin position="387"/>
        <end position="396"/>
    </location>
</feature>
<dbReference type="OrthoDB" id="430340at2759"/>
<keyword evidence="6 23" id="KW-0812">Transmembrane</keyword>
<dbReference type="InterPro" id="IPR036770">
    <property type="entry name" value="Ankyrin_rpt-contain_sf"/>
</dbReference>
<dbReference type="Pfam" id="PF06816">
    <property type="entry name" value="NOD"/>
    <property type="match status" value="1"/>
</dbReference>
<dbReference type="Pfam" id="PF07684">
    <property type="entry name" value="NODP"/>
    <property type="match status" value="1"/>
</dbReference>
<dbReference type="PROSITE" id="PS01187">
    <property type="entry name" value="EGF_CA"/>
    <property type="match status" value="1"/>
</dbReference>
<dbReference type="InterPro" id="IPR000152">
    <property type="entry name" value="EGF-type_Asp/Asn_hydroxyl_site"/>
</dbReference>
<dbReference type="FunFam" id="2.10.25.10:FF:000012">
    <property type="entry name" value="Delta-like protein"/>
    <property type="match status" value="1"/>
</dbReference>
<keyword evidence="17" id="KW-0804">Transcription</keyword>
<dbReference type="PROSITE" id="PS50088">
    <property type="entry name" value="ANK_REPEAT"/>
    <property type="match status" value="3"/>
</dbReference>
<dbReference type="Gene3D" id="1.25.40.20">
    <property type="entry name" value="Ankyrin repeat-containing domain"/>
    <property type="match status" value="1"/>
</dbReference>
<feature type="domain" description="LNR" evidence="25">
    <location>
        <begin position="495"/>
        <end position="526"/>
    </location>
</feature>
<feature type="domain" description="EGF-like" evidence="24">
    <location>
        <begin position="400"/>
        <end position="436"/>
    </location>
</feature>
<evidence type="ECO:0000256" key="22">
    <source>
        <dbReference type="SAM" id="MobiDB-lite"/>
    </source>
</evidence>
<dbReference type="PRINTS" id="PR01983">
    <property type="entry name" value="NOTCH"/>
</dbReference>
<dbReference type="SMART" id="SM01339">
    <property type="entry name" value="NODP"/>
    <property type="match status" value="1"/>
</dbReference>
<evidence type="ECO:0000256" key="1">
    <source>
        <dbReference type="ARBA" id="ARBA00004123"/>
    </source>
</evidence>
<evidence type="ECO:0000256" key="20">
    <source>
        <dbReference type="PROSITE-ProRule" id="PRU00023"/>
    </source>
</evidence>
<dbReference type="SUPFAM" id="SSF57196">
    <property type="entry name" value="EGF/Laminin"/>
    <property type="match status" value="9"/>
</dbReference>
<dbReference type="Pfam" id="PF00008">
    <property type="entry name" value="EGF"/>
    <property type="match status" value="6"/>
</dbReference>
<dbReference type="CDD" id="cd00054">
    <property type="entry name" value="EGF_CA"/>
    <property type="match status" value="5"/>
</dbReference>
<accession>G0NB08</accession>
<feature type="domain" description="EGF-like" evidence="24">
    <location>
        <begin position="361"/>
        <end position="397"/>
    </location>
</feature>
<dbReference type="GO" id="GO:0090575">
    <property type="term" value="C:RNA polymerase II transcription regulator complex"/>
    <property type="evidence" value="ECO:0007669"/>
    <property type="project" value="UniProtKB-ARBA"/>
</dbReference>
<dbReference type="Proteomes" id="UP000008068">
    <property type="component" value="Unassembled WGS sequence"/>
</dbReference>
<evidence type="ECO:0000256" key="12">
    <source>
        <dbReference type="ARBA" id="ARBA00023015"/>
    </source>
</evidence>
<evidence type="ECO:0000256" key="23">
    <source>
        <dbReference type="SAM" id="Phobius"/>
    </source>
</evidence>
<comment type="caution">
    <text evidence="21">Lacks conserved residue(s) required for the propagation of feature annotation.</text>
</comment>
<feature type="repeat" description="ANK" evidence="20">
    <location>
        <begin position="893"/>
        <end position="925"/>
    </location>
</feature>
<evidence type="ECO:0000313" key="27">
    <source>
        <dbReference type="Proteomes" id="UP000008068"/>
    </source>
</evidence>
<evidence type="ECO:0000256" key="10">
    <source>
        <dbReference type="ARBA" id="ARBA00022976"/>
    </source>
</evidence>
<proteinExistence type="predicted"/>
<evidence type="ECO:0000313" key="26">
    <source>
        <dbReference type="EMBL" id="EGT56752.1"/>
    </source>
</evidence>
<keyword evidence="15 21" id="KW-1015">Disulfide bond</keyword>
<evidence type="ECO:0000256" key="14">
    <source>
        <dbReference type="ARBA" id="ARBA00023136"/>
    </source>
</evidence>
<dbReference type="SMART" id="SM01338">
    <property type="entry name" value="NOD"/>
    <property type="match status" value="1"/>
</dbReference>
<keyword evidence="9" id="KW-0221">Differentiation</keyword>
<dbReference type="SUPFAM" id="SSF90193">
    <property type="entry name" value="Notch domain"/>
    <property type="match status" value="3"/>
</dbReference>
<keyword evidence="11 23" id="KW-1133">Transmembrane helix</keyword>
<keyword evidence="18" id="KW-0325">Glycoprotein</keyword>
<keyword evidence="16" id="KW-0010">Activator</keyword>
<dbReference type="Gene3D" id="3.30.70.3310">
    <property type="match status" value="1"/>
</dbReference>
<dbReference type="FunFam" id="3.30.300.320:FF:000001">
    <property type="entry name" value="Neurogenic locus notch 1"/>
    <property type="match status" value="1"/>
</dbReference>
<evidence type="ECO:0000256" key="2">
    <source>
        <dbReference type="ARBA" id="ARBA00004251"/>
    </source>
</evidence>
<keyword evidence="3" id="KW-0217">Developmental protein</keyword>
<feature type="domain" description="EGF-like" evidence="24">
    <location>
        <begin position="150"/>
        <end position="183"/>
    </location>
</feature>
<dbReference type="SMART" id="SM00248">
    <property type="entry name" value="ANK"/>
    <property type="match status" value="5"/>
</dbReference>
<dbReference type="GO" id="GO:0022611">
    <property type="term" value="P:dormancy process"/>
    <property type="evidence" value="ECO:0007669"/>
    <property type="project" value="UniProtKB-ARBA"/>
</dbReference>
<evidence type="ECO:0000256" key="21">
    <source>
        <dbReference type="PROSITE-ProRule" id="PRU00076"/>
    </source>
</evidence>
<evidence type="ECO:0000256" key="11">
    <source>
        <dbReference type="ARBA" id="ARBA00022989"/>
    </source>
</evidence>
<feature type="domain" description="EGF-like" evidence="24">
    <location>
        <begin position="321"/>
        <end position="359"/>
    </location>
</feature>
<feature type="repeat" description="ANK" evidence="20">
    <location>
        <begin position="1039"/>
        <end position="1071"/>
    </location>
</feature>
<keyword evidence="7" id="KW-0732">Signal</keyword>
<dbReference type="Gene3D" id="2.10.25.10">
    <property type="entry name" value="Laminin"/>
    <property type="match status" value="9"/>
</dbReference>
<dbReference type="eggNOG" id="KOG1217">
    <property type="taxonomic scope" value="Eukaryota"/>
</dbReference>
<dbReference type="Pfam" id="PF12796">
    <property type="entry name" value="Ank_2"/>
    <property type="match status" value="2"/>
</dbReference>
<feature type="disulfide bond" evidence="21">
    <location>
        <begin position="173"/>
        <end position="182"/>
    </location>
</feature>
<keyword evidence="19" id="KW-0539">Nucleus</keyword>
<feature type="region of interest" description="Disordered" evidence="22">
    <location>
        <begin position="1112"/>
        <end position="1197"/>
    </location>
</feature>
<evidence type="ECO:0000256" key="19">
    <source>
        <dbReference type="ARBA" id="ARBA00023242"/>
    </source>
</evidence>
<dbReference type="PROSITE" id="PS50258">
    <property type="entry name" value="LNR"/>
    <property type="match status" value="3"/>
</dbReference>
<dbReference type="GO" id="GO:0040024">
    <property type="term" value="P:dauer larval development"/>
    <property type="evidence" value="ECO:0007669"/>
    <property type="project" value="UniProtKB-ARBA"/>
</dbReference>
<dbReference type="InterPro" id="IPR001881">
    <property type="entry name" value="EGF-like_Ca-bd_dom"/>
</dbReference>
<dbReference type="FunFam" id="2.10.25.10:FF:000327">
    <property type="entry name" value="neurogenic locus notch homolog protein 4"/>
    <property type="match status" value="1"/>
</dbReference>
<dbReference type="PRINTS" id="PR01452">
    <property type="entry name" value="LNOTCHREPEAT"/>
</dbReference>
<evidence type="ECO:0000256" key="9">
    <source>
        <dbReference type="ARBA" id="ARBA00022782"/>
    </source>
</evidence>
<feature type="domain" description="EGF-like" evidence="24">
    <location>
        <begin position="70"/>
        <end position="105"/>
    </location>
</feature>
<evidence type="ECO:0000256" key="18">
    <source>
        <dbReference type="ARBA" id="ARBA00023180"/>
    </source>
</evidence>
<evidence type="ECO:0000259" key="25">
    <source>
        <dbReference type="PROSITE" id="PS50258"/>
    </source>
</evidence>
<keyword evidence="27" id="KW-1185">Reference proteome</keyword>
<dbReference type="InterPro" id="IPR002110">
    <property type="entry name" value="Ankyrin_rpt"/>
</dbReference>
<dbReference type="GO" id="GO:0007411">
    <property type="term" value="P:axon guidance"/>
    <property type="evidence" value="ECO:0007669"/>
    <property type="project" value="TreeGrafter"/>
</dbReference>
<dbReference type="PANTHER" id="PTHR45836">
    <property type="entry name" value="SLIT HOMOLOG"/>
    <property type="match status" value="1"/>
</dbReference>
<feature type="disulfide bond" evidence="21">
    <location>
        <begin position="349"/>
        <end position="358"/>
    </location>
</feature>
<dbReference type="GO" id="GO:0045597">
    <property type="term" value="P:positive regulation of cell differentiation"/>
    <property type="evidence" value="ECO:0007669"/>
    <property type="project" value="UniProtKB-ARBA"/>
</dbReference>
<evidence type="ECO:0000256" key="13">
    <source>
        <dbReference type="ARBA" id="ARBA00023043"/>
    </source>
</evidence>
<feature type="disulfide bond" evidence="21">
    <location>
        <begin position="251"/>
        <end position="260"/>
    </location>
</feature>
<keyword evidence="8" id="KW-0677">Repeat</keyword>
<feature type="disulfide bond" evidence="21">
    <location>
        <begin position="212"/>
        <end position="221"/>
    </location>
</feature>
<dbReference type="FunFam" id="2.10.25.10:FF:000185">
    <property type="entry name" value="basement membrane-specific heparan sulfate proteoglycan core protein-like"/>
    <property type="match status" value="1"/>
</dbReference>
<dbReference type="InterPro" id="IPR000742">
    <property type="entry name" value="EGF"/>
</dbReference>
<dbReference type="GO" id="GO:0005886">
    <property type="term" value="C:plasma membrane"/>
    <property type="evidence" value="ECO:0007669"/>
    <property type="project" value="UniProtKB-SubCell"/>
</dbReference>
<feature type="domain" description="LNR" evidence="25">
    <location>
        <begin position="455"/>
        <end position="491"/>
    </location>
</feature>
<feature type="repeat" description="ANK" evidence="20">
    <location>
        <begin position="1006"/>
        <end position="1038"/>
    </location>
</feature>
<feature type="domain" description="EGF-like" evidence="24">
    <location>
        <begin position="185"/>
        <end position="222"/>
    </location>
</feature>
<keyword evidence="4" id="KW-1003">Cell membrane</keyword>
<feature type="disulfide bond" evidence="21">
    <location>
        <begin position="74"/>
        <end position="84"/>
    </location>
</feature>
<evidence type="ECO:0000259" key="24">
    <source>
        <dbReference type="PROSITE" id="PS50026"/>
    </source>
</evidence>
<feature type="disulfide bond" evidence="21">
    <location>
        <begin position="133"/>
        <end position="142"/>
    </location>
</feature>
<dbReference type="STRING" id="135651.G0NB08"/>
<dbReference type="AlphaFoldDB" id="G0NB08"/>
<evidence type="ECO:0000256" key="7">
    <source>
        <dbReference type="ARBA" id="ARBA00022729"/>
    </source>
</evidence>
<keyword evidence="10" id="KW-0914">Notch signaling pathway</keyword>
<dbReference type="GO" id="GO:0009986">
    <property type="term" value="C:cell surface"/>
    <property type="evidence" value="ECO:0007669"/>
    <property type="project" value="TreeGrafter"/>
</dbReference>
<dbReference type="GO" id="GO:0043235">
    <property type="term" value="C:receptor complex"/>
    <property type="evidence" value="ECO:0007669"/>
    <property type="project" value="TreeGrafter"/>
</dbReference>
<feature type="disulfide bond" evidence="21">
    <location>
        <begin position="55"/>
        <end position="64"/>
    </location>
</feature>
<dbReference type="InterPro" id="IPR010660">
    <property type="entry name" value="Notch_NOD_dom"/>
</dbReference>
<feature type="disulfide bond" evidence="21">
    <location>
        <begin position="426"/>
        <end position="435"/>
    </location>
</feature>
<organism evidence="27">
    <name type="scientific">Caenorhabditis brenneri</name>
    <name type="common">Nematode worm</name>
    <dbReference type="NCBI Taxonomy" id="135651"/>
    <lineage>
        <taxon>Eukaryota</taxon>
        <taxon>Metazoa</taxon>
        <taxon>Ecdysozoa</taxon>
        <taxon>Nematoda</taxon>
        <taxon>Chromadorea</taxon>
        <taxon>Rhabditida</taxon>
        <taxon>Rhabditina</taxon>
        <taxon>Rhabditomorpha</taxon>
        <taxon>Rhabditoidea</taxon>
        <taxon>Rhabditidae</taxon>
        <taxon>Peloderinae</taxon>
        <taxon>Caenorhabditis</taxon>
    </lineage>
</organism>
<dbReference type="SUPFAM" id="SSF48403">
    <property type="entry name" value="Ankyrin repeat"/>
    <property type="match status" value="1"/>
</dbReference>
<comment type="subcellular location">
    <subcellularLocation>
        <location evidence="2">Cell membrane</location>
        <topology evidence="2">Single-pass type I membrane protein</topology>
    </subcellularLocation>
    <subcellularLocation>
        <location evidence="1">Nucleus</location>
    </subcellularLocation>
</comment>
<keyword evidence="12" id="KW-0805">Transcription regulation</keyword>
<dbReference type="SMART" id="SM00004">
    <property type="entry name" value="NL"/>
    <property type="match status" value="3"/>
</dbReference>
<gene>
    <name evidence="26" type="ORF">CAEBREN_31590</name>
</gene>
<dbReference type="Pfam" id="PF12661">
    <property type="entry name" value="hEGF"/>
    <property type="match status" value="1"/>
</dbReference>
<dbReference type="InParanoid" id="G0NB08"/>
<feature type="domain" description="EGF-like" evidence="24">
    <location>
        <begin position="107"/>
        <end position="143"/>
    </location>
</feature>
<feature type="transmembrane region" description="Helical" evidence="23">
    <location>
        <begin position="718"/>
        <end position="738"/>
    </location>
</feature>
<dbReference type="SMART" id="SM00181">
    <property type="entry name" value="EGF"/>
    <property type="match status" value="10"/>
</dbReference>
<dbReference type="PROSITE" id="PS00022">
    <property type="entry name" value="EGF_1"/>
    <property type="match status" value="10"/>
</dbReference>
<feature type="disulfide bond" evidence="21">
    <location>
        <begin position="95"/>
        <end position="104"/>
    </location>
</feature>
<feature type="domain" description="EGF-like" evidence="24">
    <location>
        <begin position="224"/>
        <end position="261"/>
    </location>
</feature>
<dbReference type="InterPro" id="IPR011656">
    <property type="entry name" value="Notch_NODP_dom"/>
</dbReference>
<dbReference type="PROSITE" id="PS00010">
    <property type="entry name" value="ASX_HYDROXYL"/>
    <property type="match status" value="2"/>
</dbReference>
<evidence type="ECO:0000256" key="15">
    <source>
        <dbReference type="ARBA" id="ARBA00023157"/>
    </source>
</evidence>
<dbReference type="PROSITE" id="PS50026">
    <property type="entry name" value="EGF_3"/>
    <property type="match status" value="9"/>
</dbReference>
<dbReference type="EMBL" id="GL379856">
    <property type="protein sequence ID" value="EGT56752.1"/>
    <property type="molecule type" value="Genomic_DNA"/>
</dbReference>
<dbReference type="FunCoup" id="G0NB08">
    <property type="interactions" value="1245"/>
</dbReference>
<protein>
    <submittedName>
        <fullName evidence="26">Uncharacterized protein</fullName>
    </submittedName>
</protein>
<dbReference type="PANTHER" id="PTHR45836:SF23">
    <property type="entry name" value="NEUROGENIC LOCUS NOTCH HOMOLOG PROTEIN 1"/>
    <property type="match status" value="1"/>
</dbReference>
<dbReference type="Gene3D" id="3.30.300.320">
    <property type="match status" value="1"/>
</dbReference>
<dbReference type="InterPro" id="IPR035993">
    <property type="entry name" value="Notch-like_dom_sf"/>
</dbReference>
<keyword evidence="14 23" id="KW-0472">Membrane</keyword>
<dbReference type="PROSITE" id="PS01186">
    <property type="entry name" value="EGF_2"/>
    <property type="match status" value="7"/>
</dbReference>
<dbReference type="InterPro" id="IPR018097">
    <property type="entry name" value="EGF_Ca-bd_CS"/>
</dbReference>
<dbReference type="GO" id="GO:0005509">
    <property type="term" value="F:calcium ion binding"/>
    <property type="evidence" value="ECO:0007669"/>
    <property type="project" value="InterPro"/>
</dbReference>
<dbReference type="HOGENOM" id="CLU_005264_0_0_1"/>
<dbReference type="InterPro" id="IPR051355">
    <property type="entry name" value="Notch/Slit_guidance"/>
</dbReference>
<dbReference type="GO" id="GO:0061629">
    <property type="term" value="F:RNA polymerase II-specific DNA-binding transcription factor binding"/>
    <property type="evidence" value="ECO:0007669"/>
    <property type="project" value="UniProtKB-ARBA"/>
</dbReference>
<sequence length="1226" mass="134915">MTSLGLLETSKQAICDPQKSFLTVIVFFLDINQNAPSGHCQNGGYCDISSSRCICPPGYHGSSCEFSTNHRDPCENHPCIHGQCSALPDGIHCLCDDGYSGSFCDEGKDNCVNNNCRAGSKCINAVDSYYCDCPTGRTGQYCENIDCSAIPGICNFGKCIDSPLSEKSFECHCDPGYEGELCDTDINECKSENICMNNGTCVNLPGTFRCDCARGFGGKWCDVPLDMCQGIQCENGGKCIHTSDHSPVCQCKIGFIGKRCEKECPPGYGGIRCDIERTVGICSRKGATCFNGGKCLGGFCVCPPDFIGNQCEISRKAISTDDVRCSSDPCMNNATCIDVDAQIGYVCLCQPGFYGDICEQKKDLCRENPCGNGGICHQNHDSYSCDCPAGFYGRNCENEKLFLCSNSTCQNGGVCFQVGKISKCECSYGFTGAQCEEKIDLGVFNEKDNLLRSVCEKRKCWERANDGNCDADCNYAVCKFDGGDCSGKREPFSKCRYGNMCADLFANGECNQACNNEECLYDGMDCLPAIVRCPPKIREYCAARFGNGICDPECNTIGCGYDGGDCENMNSTKIISNIRIAIQMDPSEFQLRGGITLIEISSVLRATVTLQRDEYGPLVFGWDGESEKDRVQIDMKKLAEQKEGIRKVRSVSGVVVYLEVQENCVEGKCLYKDSQTVVDIISARLAKKGINSFGVPISEALVASPPERGFSNNHMSNTVLWICVGCLVVVAIAGTLTIHKNRTRKRRMISAPVWIPPMENEKRAHTMNLSQHTLLEGYYDAKRHCTDYVSIAVSNRDEESYNQFYTQPNPCFDINGNGTSRAPPSEIFQQAYGPDPISFPITSETVKYKDAKYGRTILHFLADNNSGKGEELIIQEAKKCIVAGAEIDVLDCDENTPIMLAVCARRTQLAVQLLRAGADPTIFNRFDRNALHVAAANQEVRMMEILLTDKRILRDMEELDKEGKTALMIIASKYGPSQVKMARLLIANGAKVDSDGASRKDSEIYRGRTALHYAALADNVQMLDFLISQNANKDKQDEEGRTAIMLAAKEGNENSVKSLLLHGASIEACDVWDHCARQLAQLNHHHNIVEIIKNYHPVMSFAQEMSLHPLQNLPISQPTRKTARATYKSTKKQPKVKKEPPSNDSTHLTPPPSDGSTSSPSPQHFMGTTHTTPPSLHYLSPEYQHDAGSSDAFQPQCSTLPDGETWYTASPMQNEAMTRYTEVSYY</sequence>
<dbReference type="PROSITE" id="PS50297">
    <property type="entry name" value="ANK_REP_REGION"/>
    <property type="match status" value="2"/>
</dbReference>
<dbReference type="GO" id="GO:0007219">
    <property type="term" value="P:Notch signaling pathway"/>
    <property type="evidence" value="ECO:0007669"/>
    <property type="project" value="UniProtKB-KW"/>
</dbReference>
<feature type="disulfide bond" evidence="21">
    <location>
        <begin position="330"/>
        <end position="347"/>
    </location>
</feature>
<evidence type="ECO:0000256" key="5">
    <source>
        <dbReference type="ARBA" id="ARBA00022536"/>
    </source>
</evidence>
<evidence type="ECO:0000256" key="3">
    <source>
        <dbReference type="ARBA" id="ARBA00022473"/>
    </source>
</evidence>
<keyword evidence="13 20" id="KW-0040">ANK repeat</keyword>
<dbReference type="InterPro" id="IPR013032">
    <property type="entry name" value="EGF-like_CS"/>
</dbReference>
<evidence type="ECO:0000256" key="17">
    <source>
        <dbReference type="ARBA" id="ARBA00023163"/>
    </source>
</evidence>
<dbReference type="GO" id="GO:0001708">
    <property type="term" value="P:cell fate specification"/>
    <property type="evidence" value="ECO:0007669"/>
    <property type="project" value="UniProtKB-ARBA"/>
</dbReference>
<evidence type="ECO:0000256" key="6">
    <source>
        <dbReference type="ARBA" id="ARBA00022692"/>
    </source>
</evidence>
<evidence type="ECO:0000256" key="4">
    <source>
        <dbReference type="ARBA" id="ARBA00022475"/>
    </source>
</evidence>
<dbReference type="SMART" id="SM00179">
    <property type="entry name" value="EGF_CA"/>
    <property type="match status" value="8"/>
</dbReference>
<reference evidence="27" key="1">
    <citation type="submission" date="2011-07" db="EMBL/GenBank/DDBJ databases">
        <authorList>
            <consortium name="Caenorhabditis brenneri Sequencing and Analysis Consortium"/>
            <person name="Wilson R.K."/>
        </authorList>
    </citation>
    <scope>NUCLEOTIDE SEQUENCE [LARGE SCALE GENOMIC DNA]</scope>
    <source>
        <strain evidence="27">PB2801</strain>
    </source>
</reference>
<feature type="domain" description="LNR" evidence="25">
    <location>
        <begin position="533"/>
        <end position="577"/>
    </location>
</feature>